<evidence type="ECO:0000313" key="3">
    <source>
        <dbReference type="Proteomes" id="UP000198588"/>
    </source>
</evidence>
<organism evidence="2 3">
    <name type="scientific">Mesorhizobium qingshengii</name>
    <dbReference type="NCBI Taxonomy" id="1165689"/>
    <lineage>
        <taxon>Bacteria</taxon>
        <taxon>Pseudomonadati</taxon>
        <taxon>Pseudomonadota</taxon>
        <taxon>Alphaproteobacteria</taxon>
        <taxon>Hyphomicrobiales</taxon>
        <taxon>Phyllobacteriaceae</taxon>
        <taxon>Mesorhizobium</taxon>
    </lineage>
</organism>
<dbReference type="EMBL" id="FMXM01000009">
    <property type="protein sequence ID" value="SDA80974.1"/>
    <property type="molecule type" value="Genomic_DNA"/>
</dbReference>
<dbReference type="AlphaFoldDB" id="A0A1G5YFE3"/>
<evidence type="ECO:0000313" key="2">
    <source>
        <dbReference type="EMBL" id="SDA80974.1"/>
    </source>
</evidence>
<reference evidence="2 3" key="1">
    <citation type="submission" date="2016-10" db="EMBL/GenBank/DDBJ databases">
        <authorList>
            <person name="de Groot N.N."/>
        </authorList>
    </citation>
    <scope>NUCLEOTIDE SEQUENCE [LARGE SCALE GENOMIC DNA]</scope>
    <source>
        <strain evidence="2 3">CGMCC 1.12097</strain>
    </source>
</reference>
<accession>A0A1G5YFE3</accession>
<gene>
    <name evidence="2" type="ORF">SAMN02927914_03227</name>
</gene>
<name>A0A1G5YFE3_9HYPH</name>
<dbReference type="Proteomes" id="UP000198588">
    <property type="component" value="Unassembled WGS sequence"/>
</dbReference>
<sequence length="262" mass="27943">MLNRRTFSTALVAGVATSILAGSAKTRAQTSPKVRPEVRNVVLVHGAYADGSCWSEVVGILQQAGLNATVVQHPLTTLEAGVEATRRAIALQDGPTILVGHSFAGMIVSEAGMDPKVSSLVYVAARAPDAGEDYTALAKTFAPPPASAGLVWSAGYGKLSEEAFLRDFAGGIPREKARILYAVQGPISDKLFSGKTTQAAWRSKPSWYAVSTEDRTINPDLERFMAKRMNARTIEVRASHLSLISHPREITQLISQAAGQLS</sequence>
<dbReference type="Gene3D" id="3.40.50.1820">
    <property type="entry name" value="alpha/beta hydrolase"/>
    <property type="match status" value="1"/>
</dbReference>
<evidence type="ECO:0000259" key="1">
    <source>
        <dbReference type="Pfam" id="PF12697"/>
    </source>
</evidence>
<feature type="domain" description="AB hydrolase-1" evidence="1">
    <location>
        <begin position="41"/>
        <end position="250"/>
    </location>
</feature>
<dbReference type="Pfam" id="PF12697">
    <property type="entry name" value="Abhydrolase_6"/>
    <property type="match status" value="1"/>
</dbReference>
<dbReference type="InterPro" id="IPR052897">
    <property type="entry name" value="Sec-Metab_Biosynth_Hydrolase"/>
</dbReference>
<dbReference type="SUPFAM" id="SSF53474">
    <property type="entry name" value="alpha/beta-Hydrolases"/>
    <property type="match status" value="1"/>
</dbReference>
<proteinExistence type="predicted"/>
<dbReference type="PANTHER" id="PTHR37017:SF11">
    <property type="entry name" value="ESTERASE_LIPASE_THIOESTERASE DOMAIN-CONTAINING PROTEIN"/>
    <property type="match status" value="1"/>
</dbReference>
<dbReference type="InterPro" id="IPR000073">
    <property type="entry name" value="AB_hydrolase_1"/>
</dbReference>
<dbReference type="PANTHER" id="PTHR37017">
    <property type="entry name" value="AB HYDROLASE-1 DOMAIN-CONTAINING PROTEIN-RELATED"/>
    <property type="match status" value="1"/>
</dbReference>
<protein>
    <submittedName>
        <fullName evidence="2">Pimeloyl-ACP methyl ester carboxylesterase</fullName>
    </submittedName>
</protein>
<dbReference type="STRING" id="1165689.SAMN02927914_03227"/>
<dbReference type="InterPro" id="IPR029058">
    <property type="entry name" value="AB_hydrolase_fold"/>
</dbReference>